<evidence type="ECO:0000313" key="15">
    <source>
        <dbReference type="EMBL" id="EGJ99547.1"/>
    </source>
</evidence>
<dbReference type="PROSITE" id="PS52016">
    <property type="entry name" value="TONB_DEPENDENT_REC_3"/>
    <property type="match status" value="1"/>
</dbReference>
<keyword evidence="5 12" id="KW-0732">Signal</keyword>
<evidence type="ECO:0000259" key="13">
    <source>
        <dbReference type="Pfam" id="PF00593"/>
    </source>
</evidence>
<dbReference type="Gene3D" id="2.60.40.1120">
    <property type="entry name" value="Carboxypeptidase-like, regulatory domain"/>
    <property type="match status" value="1"/>
</dbReference>
<dbReference type="eggNOG" id="COG4206">
    <property type="taxonomic scope" value="Bacteria"/>
</dbReference>
<feature type="domain" description="TonB-dependent receptor plug" evidence="14">
    <location>
        <begin position="126"/>
        <end position="229"/>
    </location>
</feature>
<dbReference type="SUPFAM" id="SSF49464">
    <property type="entry name" value="Carboxypeptidase regulatory domain-like"/>
    <property type="match status" value="1"/>
</dbReference>
<evidence type="ECO:0000256" key="7">
    <source>
        <dbReference type="ARBA" id="ARBA00023136"/>
    </source>
</evidence>
<dbReference type="InterPro" id="IPR008969">
    <property type="entry name" value="CarboxyPept-like_regulatory"/>
</dbReference>
<evidence type="ECO:0000259" key="14">
    <source>
        <dbReference type="Pfam" id="PF07715"/>
    </source>
</evidence>
<dbReference type="Pfam" id="PF00593">
    <property type="entry name" value="TonB_dep_Rec_b-barrel"/>
    <property type="match status" value="1"/>
</dbReference>
<evidence type="ECO:0000256" key="10">
    <source>
        <dbReference type="PROSITE-ProRule" id="PRU01360"/>
    </source>
</evidence>
<dbReference type="GO" id="GO:0044718">
    <property type="term" value="P:siderophore transmembrane transport"/>
    <property type="evidence" value="ECO:0007669"/>
    <property type="project" value="TreeGrafter"/>
</dbReference>
<evidence type="ECO:0000256" key="11">
    <source>
        <dbReference type="RuleBase" id="RU003357"/>
    </source>
</evidence>
<gene>
    <name evidence="15" type="ORF">HMPREF9455_04043</name>
</gene>
<dbReference type="HOGENOM" id="CLU_016091_0_0_10"/>
<dbReference type="AlphaFoldDB" id="F5J3X6"/>
<dbReference type="GO" id="GO:0009279">
    <property type="term" value="C:cell outer membrane"/>
    <property type="evidence" value="ECO:0007669"/>
    <property type="project" value="UniProtKB-SubCell"/>
</dbReference>
<dbReference type="RefSeq" id="WP_006801579.1">
    <property type="nucleotide sequence ID" value="NZ_GL891995.1"/>
</dbReference>
<evidence type="ECO:0000256" key="3">
    <source>
        <dbReference type="ARBA" id="ARBA00022452"/>
    </source>
</evidence>
<dbReference type="InterPro" id="IPR036942">
    <property type="entry name" value="Beta-barrel_TonB_sf"/>
</dbReference>
<name>F5J3X6_9BACT</name>
<keyword evidence="2 10" id="KW-0813">Transport</keyword>
<dbReference type="OrthoDB" id="9812892at2"/>
<dbReference type="PANTHER" id="PTHR30069">
    <property type="entry name" value="TONB-DEPENDENT OUTER MEMBRANE RECEPTOR"/>
    <property type="match status" value="1"/>
</dbReference>
<organism evidence="15 16">
    <name type="scientific">Dysgonomonas gadei ATCC BAA-286</name>
    <dbReference type="NCBI Taxonomy" id="742766"/>
    <lineage>
        <taxon>Bacteria</taxon>
        <taxon>Pseudomonadati</taxon>
        <taxon>Bacteroidota</taxon>
        <taxon>Bacteroidia</taxon>
        <taxon>Bacteroidales</taxon>
        <taxon>Dysgonomonadaceae</taxon>
        <taxon>Dysgonomonas</taxon>
    </lineage>
</organism>
<dbReference type="Gene3D" id="2.40.170.20">
    <property type="entry name" value="TonB-dependent receptor, beta-barrel domain"/>
    <property type="match status" value="1"/>
</dbReference>
<dbReference type="EMBL" id="ADLV01000057">
    <property type="protein sequence ID" value="EGJ99547.1"/>
    <property type="molecule type" value="Genomic_DNA"/>
</dbReference>
<dbReference type="SUPFAM" id="SSF56935">
    <property type="entry name" value="Porins"/>
    <property type="match status" value="1"/>
</dbReference>
<protein>
    <recommendedName>
        <fullName evidence="17">TonB-dependent receptor plug domain-containing protein</fullName>
    </recommendedName>
</protein>
<comment type="subcellular location">
    <subcellularLocation>
        <location evidence="1 10">Cell outer membrane</location>
        <topology evidence="1 10">Multi-pass membrane protein</topology>
    </subcellularLocation>
</comment>
<keyword evidence="16" id="KW-1185">Reference proteome</keyword>
<feature type="signal peptide" evidence="12">
    <location>
        <begin position="1"/>
        <end position="22"/>
    </location>
</feature>
<dbReference type="PANTHER" id="PTHR30069:SF29">
    <property type="entry name" value="HEMOGLOBIN AND HEMOGLOBIN-HAPTOGLOBIN-BINDING PROTEIN 1-RELATED"/>
    <property type="match status" value="1"/>
</dbReference>
<feature type="domain" description="TonB-dependent receptor-like beta-barrel" evidence="13">
    <location>
        <begin position="360"/>
        <end position="751"/>
    </location>
</feature>
<evidence type="ECO:0000256" key="6">
    <source>
        <dbReference type="ARBA" id="ARBA00023077"/>
    </source>
</evidence>
<keyword evidence="8" id="KW-0675">Receptor</keyword>
<dbReference type="Gene3D" id="2.170.130.10">
    <property type="entry name" value="TonB-dependent receptor, plug domain"/>
    <property type="match status" value="1"/>
</dbReference>
<comment type="similarity">
    <text evidence="10 11">Belongs to the TonB-dependent receptor family.</text>
</comment>
<evidence type="ECO:0000256" key="5">
    <source>
        <dbReference type="ARBA" id="ARBA00022729"/>
    </source>
</evidence>
<keyword evidence="9 10" id="KW-0998">Cell outer membrane</keyword>
<accession>F5J3X6</accession>
<evidence type="ECO:0000256" key="4">
    <source>
        <dbReference type="ARBA" id="ARBA00022692"/>
    </source>
</evidence>
<keyword evidence="4 10" id="KW-0812">Transmembrane</keyword>
<dbReference type="GO" id="GO:0015344">
    <property type="term" value="F:siderophore uptake transmembrane transporter activity"/>
    <property type="evidence" value="ECO:0007669"/>
    <property type="project" value="TreeGrafter"/>
</dbReference>
<evidence type="ECO:0000313" key="16">
    <source>
        <dbReference type="Proteomes" id="UP000004913"/>
    </source>
</evidence>
<keyword evidence="6 11" id="KW-0798">TonB box</keyword>
<reference evidence="15 16" key="1">
    <citation type="submission" date="2011-04" db="EMBL/GenBank/DDBJ databases">
        <title>The Genome Sequence of Dysgonomonas gadei ATCC BAA-286.</title>
        <authorList>
            <consortium name="The Broad Institute Genome Sequencing Platform"/>
            <person name="Earl A."/>
            <person name="Ward D."/>
            <person name="Feldgarden M."/>
            <person name="Gevers D."/>
            <person name="Pudlo N."/>
            <person name="Martens E."/>
            <person name="Allen-Vercoe E."/>
            <person name="Young S.K."/>
            <person name="Zeng Q."/>
            <person name="Gargeya S."/>
            <person name="Fitzgerald M."/>
            <person name="Haas B."/>
            <person name="Abouelleil A."/>
            <person name="Alvarado L."/>
            <person name="Arachchi H.M."/>
            <person name="Berlin A."/>
            <person name="Brown A."/>
            <person name="Chapman S.B."/>
            <person name="Chen Z."/>
            <person name="Dunbar C."/>
            <person name="Freedman E."/>
            <person name="Gearin G."/>
            <person name="Gellesch M."/>
            <person name="Goldberg J."/>
            <person name="Griggs A."/>
            <person name="Gujja S."/>
            <person name="Heiman D."/>
            <person name="Howarth C."/>
            <person name="Larson L."/>
            <person name="Lui A."/>
            <person name="MacDonald P.J.P."/>
            <person name="Mehta T."/>
            <person name="Montmayeur A."/>
            <person name="Murphy C."/>
            <person name="Neiman D."/>
            <person name="Pearson M."/>
            <person name="Priest M."/>
            <person name="Roberts A."/>
            <person name="Saif S."/>
            <person name="Shea T."/>
            <person name="Shenoy N."/>
            <person name="Sisk P."/>
            <person name="Stolte C."/>
            <person name="Sykes S."/>
            <person name="Yandava C."/>
            <person name="Wortman J."/>
            <person name="Nusbaum C."/>
            <person name="Birren B."/>
        </authorList>
    </citation>
    <scope>NUCLEOTIDE SEQUENCE [LARGE SCALE GENOMIC DNA]</scope>
    <source>
        <strain evidence="15 16">ATCC BAA-286</strain>
    </source>
</reference>
<keyword evidence="3 10" id="KW-1134">Transmembrane beta strand</keyword>
<proteinExistence type="inferred from homology"/>
<sequence length="782" mass="88755">MDKNKILIFIGCVLFSTATVFAQSSSGNIKGMVCDSENDAELIGASIHINSVNRSGVSDENGEFSFNNIPEGKYLLQISFMGYKSQSKQVELKTGETKEIKIRLIPDENSLSEVTVTAKTEARKLKEEGMPVTVINMSSLQGTVTSISDILSKTVGMTIRTSGGVGSASRISVRGLEGKRIGFFIDEIPLNDQSDFIDLNDIPVDMIERIEIYKGVVPARFGGSSMGGAVNIKIKEYPDKYMDVSYMRESFNSNKLQVVSKRNLKDKGLIFGVGGGYTYADNDYTMTSPYQEGLKIKRNHDRFQKILIGGSFKATKWWFDEVEFEPVFIDTKKEIQGIETDIRKAETNSRAFLFANTLKKEDFLLPGLDLDFSTAVAFTKINLIDTAKVRYDWDGNPYTTTKYGGELGNQYAANSNDKKFTLINKINLEYMINESHSVNFNSVFNLANGYPEDSLRNLSLGRQSVFDSKMRSWVGGINYDFRTKDDKFLNSVTARYYIYSMNTKKSQIYGGDNVKDIDLSKNDFGISNAMRYKFKPDLMAKFSVGYDVRIPSETELLGDGYSISPSEGLVPERNTSVNLGLLYDRVGISSNDLQIELSLFYMHLENMIRFTKGFIDAQYQNFGEMRTLGVEFDVKMDLFPWLYGYFNTTFQDLRDVRKYEEESELPNPTKGKRMPNIPYLMGNAGLEFHKENLFGGRGQNTRIFSDASYIEEYFYDFEMTTNSQRRIPQSLTFDIGFEHSLMNNRLFLSGKIKNLTDKNLLSEFNRPLPGRSLGFKIRYIFK</sequence>
<evidence type="ECO:0000256" key="2">
    <source>
        <dbReference type="ARBA" id="ARBA00022448"/>
    </source>
</evidence>
<feature type="chain" id="PRO_5003324325" description="TonB-dependent receptor plug domain-containing protein" evidence="12">
    <location>
        <begin position="23"/>
        <end position="782"/>
    </location>
</feature>
<comment type="caution">
    <text evidence="15">The sequence shown here is derived from an EMBL/GenBank/DDBJ whole genome shotgun (WGS) entry which is preliminary data.</text>
</comment>
<dbReference type="Pfam" id="PF07715">
    <property type="entry name" value="Plug"/>
    <property type="match status" value="1"/>
</dbReference>
<dbReference type="Pfam" id="PF13715">
    <property type="entry name" value="CarbopepD_reg_2"/>
    <property type="match status" value="1"/>
</dbReference>
<evidence type="ECO:0000256" key="9">
    <source>
        <dbReference type="ARBA" id="ARBA00023237"/>
    </source>
</evidence>
<dbReference type="InterPro" id="IPR037066">
    <property type="entry name" value="Plug_dom_sf"/>
</dbReference>
<dbReference type="InterPro" id="IPR012910">
    <property type="entry name" value="Plug_dom"/>
</dbReference>
<keyword evidence="7 10" id="KW-0472">Membrane</keyword>
<dbReference type="STRING" id="742766.HMPREF9455_04043"/>
<dbReference type="InterPro" id="IPR000531">
    <property type="entry name" value="Beta-barrel_TonB"/>
</dbReference>
<evidence type="ECO:0000256" key="1">
    <source>
        <dbReference type="ARBA" id="ARBA00004571"/>
    </source>
</evidence>
<dbReference type="InterPro" id="IPR039426">
    <property type="entry name" value="TonB-dep_rcpt-like"/>
</dbReference>
<evidence type="ECO:0000256" key="12">
    <source>
        <dbReference type="SAM" id="SignalP"/>
    </source>
</evidence>
<dbReference type="Proteomes" id="UP000004913">
    <property type="component" value="Unassembled WGS sequence"/>
</dbReference>
<evidence type="ECO:0008006" key="17">
    <source>
        <dbReference type="Google" id="ProtNLM"/>
    </source>
</evidence>
<evidence type="ECO:0000256" key="8">
    <source>
        <dbReference type="ARBA" id="ARBA00023170"/>
    </source>
</evidence>